<dbReference type="InParanoid" id="G4YUS8"/>
<evidence type="ECO:0000313" key="2">
    <source>
        <dbReference type="Proteomes" id="UP000002640"/>
    </source>
</evidence>
<name>G4YUS8_PHYSP</name>
<protein>
    <submittedName>
        <fullName evidence="1">Uncharacterized protein</fullName>
    </submittedName>
</protein>
<dbReference type="InterPro" id="IPR052050">
    <property type="entry name" value="SecEffector_AnkRepeat"/>
</dbReference>
<evidence type="ECO:0000313" key="1">
    <source>
        <dbReference type="EMBL" id="EGZ26003.1"/>
    </source>
</evidence>
<organism evidence="1 2">
    <name type="scientific">Phytophthora sojae (strain P6497)</name>
    <name type="common">Soybean stem and root rot agent</name>
    <name type="synonym">Phytophthora megasperma f. sp. glycines</name>
    <dbReference type="NCBI Taxonomy" id="1094619"/>
    <lineage>
        <taxon>Eukaryota</taxon>
        <taxon>Sar</taxon>
        <taxon>Stramenopiles</taxon>
        <taxon>Oomycota</taxon>
        <taxon>Peronosporomycetes</taxon>
        <taxon>Peronosporales</taxon>
        <taxon>Peronosporaceae</taxon>
        <taxon>Phytophthora</taxon>
    </lineage>
</organism>
<dbReference type="SUPFAM" id="SSF48403">
    <property type="entry name" value="Ankyrin repeat"/>
    <property type="match status" value="1"/>
</dbReference>
<dbReference type="RefSeq" id="XP_009521291.1">
    <property type="nucleotide sequence ID" value="XM_009522996.1"/>
</dbReference>
<accession>G4YUS8</accession>
<reference evidence="1 2" key="1">
    <citation type="journal article" date="2006" name="Science">
        <title>Phytophthora genome sequences uncover evolutionary origins and mechanisms of pathogenesis.</title>
        <authorList>
            <person name="Tyler B.M."/>
            <person name="Tripathy S."/>
            <person name="Zhang X."/>
            <person name="Dehal P."/>
            <person name="Jiang R.H."/>
            <person name="Aerts A."/>
            <person name="Arredondo F.D."/>
            <person name="Baxter L."/>
            <person name="Bensasson D."/>
            <person name="Beynon J.L."/>
            <person name="Chapman J."/>
            <person name="Damasceno C.M."/>
            <person name="Dorrance A.E."/>
            <person name="Dou D."/>
            <person name="Dickerman A.W."/>
            <person name="Dubchak I.L."/>
            <person name="Garbelotto M."/>
            <person name="Gijzen M."/>
            <person name="Gordon S.G."/>
            <person name="Govers F."/>
            <person name="Grunwald N.J."/>
            <person name="Huang W."/>
            <person name="Ivors K.L."/>
            <person name="Jones R.W."/>
            <person name="Kamoun S."/>
            <person name="Krampis K."/>
            <person name="Lamour K.H."/>
            <person name="Lee M.K."/>
            <person name="McDonald W.H."/>
            <person name="Medina M."/>
            <person name="Meijer H.J."/>
            <person name="Nordberg E.K."/>
            <person name="Maclean D.J."/>
            <person name="Ospina-Giraldo M.D."/>
            <person name="Morris P.F."/>
            <person name="Phuntumart V."/>
            <person name="Putnam N.H."/>
            <person name="Rash S."/>
            <person name="Rose J.K."/>
            <person name="Sakihama Y."/>
            <person name="Salamov A.A."/>
            <person name="Savidor A."/>
            <person name="Scheuring C.F."/>
            <person name="Smith B.M."/>
            <person name="Sobral B.W."/>
            <person name="Terry A."/>
            <person name="Torto-Alalibo T.A."/>
            <person name="Win J."/>
            <person name="Xu Z."/>
            <person name="Zhang H."/>
            <person name="Grigoriev I.V."/>
            <person name="Rokhsar D.S."/>
            <person name="Boore J.L."/>
        </authorList>
    </citation>
    <scope>NUCLEOTIDE SEQUENCE [LARGE SCALE GENOMIC DNA]</scope>
    <source>
        <strain evidence="1 2">P6497</strain>
    </source>
</reference>
<keyword evidence="2" id="KW-1185">Reference proteome</keyword>
<dbReference type="InterPro" id="IPR002110">
    <property type="entry name" value="Ankyrin_rpt"/>
</dbReference>
<dbReference type="KEGG" id="psoj:PHYSODRAFT_297425"/>
<dbReference type="Gene3D" id="1.25.40.20">
    <property type="entry name" value="Ankyrin repeat-containing domain"/>
    <property type="match status" value="1"/>
</dbReference>
<proteinExistence type="predicted"/>
<dbReference type="Pfam" id="PF12796">
    <property type="entry name" value="Ank_2"/>
    <property type="match status" value="1"/>
</dbReference>
<dbReference type="PANTHER" id="PTHR46586:SF3">
    <property type="entry name" value="ANKYRIN REPEAT-CONTAINING PROTEIN"/>
    <property type="match status" value="1"/>
</dbReference>
<gene>
    <name evidence="1" type="ORF">PHYSODRAFT_297425</name>
</gene>
<dbReference type="PANTHER" id="PTHR46586">
    <property type="entry name" value="ANKYRIN REPEAT-CONTAINING PROTEIN"/>
    <property type="match status" value="1"/>
</dbReference>
<dbReference type="InterPro" id="IPR036770">
    <property type="entry name" value="Ankyrin_rpt-contain_sf"/>
</dbReference>
<dbReference type="AlphaFoldDB" id="G4YUS8"/>
<dbReference type="EMBL" id="JH159152">
    <property type="protein sequence ID" value="EGZ26003.1"/>
    <property type="molecule type" value="Genomic_DNA"/>
</dbReference>
<dbReference type="SMR" id="G4YUS8"/>
<sequence>MNAAGGGHSDVVKWLLTEVGEGRSGTKAMNYTMSAAVANGDVELVRWLQDEKGIPLPRCGAFYEAAAKGCLAMLQSYFTQAANGTGVLLRAAESGHLDIVRWVINREIEGGVCPKTNGEGANKNALTSLGGEASLSIHVAAVNGHVEVAKYLLEHVDCCPRD</sequence>
<dbReference type="GeneID" id="20641490"/>
<dbReference type="Proteomes" id="UP000002640">
    <property type="component" value="Unassembled WGS sequence"/>
</dbReference>